<dbReference type="Proteomes" id="UP000646548">
    <property type="component" value="Unassembled WGS sequence"/>
</dbReference>
<protein>
    <submittedName>
        <fullName evidence="1">Uncharacterized protein</fullName>
    </submittedName>
</protein>
<sequence>MCSGQYEFKKLLWRPNGVLRLINGCAGQFIGGPCTSTKCGLTPFQNNMTFSYTPAHAQFRTCFRLAERTALSTIKDLHHFREHLSIWKALLLSVDSLQSKKNVWCLM</sequence>
<organism evidence="1 2">
    <name type="scientific">Oryzias melastigma</name>
    <name type="common">Marine medaka</name>
    <dbReference type="NCBI Taxonomy" id="30732"/>
    <lineage>
        <taxon>Eukaryota</taxon>
        <taxon>Metazoa</taxon>
        <taxon>Chordata</taxon>
        <taxon>Craniata</taxon>
        <taxon>Vertebrata</taxon>
        <taxon>Euteleostomi</taxon>
        <taxon>Actinopterygii</taxon>
        <taxon>Neopterygii</taxon>
        <taxon>Teleostei</taxon>
        <taxon>Neoteleostei</taxon>
        <taxon>Acanthomorphata</taxon>
        <taxon>Ovalentaria</taxon>
        <taxon>Atherinomorphae</taxon>
        <taxon>Beloniformes</taxon>
        <taxon>Adrianichthyidae</taxon>
        <taxon>Oryziinae</taxon>
        <taxon>Oryzias</taxon>
    </lineage>
</organism>
<evidence type="ECO:0000313" key="1">
    <source>
        <dbReference type="EMBL" id="KAF6727331.1"/>
    </source>
</evidence>
<accession>A0A834CIJ2</accession>
<dbReference type="EMBL" id="WKFB01000307">
    <property type="protein sequence ID" value="KAF6727331.1"/>
    <property type="molecule type" value="Genomic_DNA"/>
</dbReference>
<name>A0A834CIJ2_ORYME</name>
<comment type="caution">
    <text evidence="1">The sequence shown here is derived from an EMBL/GenBank/DDBJ whole genome shotgun (WGS) entry which is preliminary data.</text>
</comment>
<gene>
    <name evidence="1" type="ORF">FQA47_022597</name>
</gene>
<dbReference type="AlphaFoldDB" id="A0A834CIJ2"/>
<reference evidence="1" key="1">
    <citation type="journal article" name="BMC Genomics">
        <title>Long-read sequencing and de novo genome assembly of marine medaka (Oryzias melastigma).</title>
        <authorList>
            <person name="Liang P."/>
            <person name="Saqib H.S.A."/>
            <person name="Ni X."/>
            <person name="Shen Y."/>
        </authorList>
    </citation>
    <scope>NUCLEOTIDE SEQUENCE</scope>
    <source>
        <strain evidence="1">Bigg-433</strain>
    </source>
</reference>
<proteinExistence type="predicted"/>
<evidence type="ECO:0000313" key="2">
    <source>
        <dbReference type="Proteomes" id="UP000646548"/>
    </source>
</evidence>